<proteinExistence type="predicted"/>
<dbReference type="InterPro" id="IPR050955">
    <property type="entry name" value="Plant_Biomass_Hydrol_Est"/>
</dbReference>
<sequence length="819" mass="90245">MYIKFRVSRLFSCLLLFFITGAVSAQSVYQFKEGYILKKVHRYGREALYADPLAWQLYNGTLKTPADGAVFGADSQGTELKWEKALPDSSGMFGGRGYWGNGYLYLSYSSEENRTALLNIQGNNAVYVNGVLHFGDPYQSGWMYIPVQLKKGLNEFYVRGQYSSARLIFPEKRLALNTEDPTLPSIIAGADNSNLKVAVVVINSENVEQKELSIRSTVGGKEVVTKIPAIPSLSTRKVSFNVNAGNVTSAGKINCRIELIANRKVLDENKVELECVNATDKYMNTFVSGIDGSLQYFAVSPQTGGAVKGSSLFFSVHGAGVEAIGQAKAYQAKDWGTLVAPTNRRPRGFNWEDWGRLDALEVLNIARTKFNPDPDRIYLTGHSMGGHGTWFLGATYPGNWASIAPCAGYPTLKGYGSADGLIPDKGASPAEQMLLRSSNQSDVPALATNYKPFGVYINHGDADPVVSVDYARQMKKVLAGFHPDFSYYEYPGGSHWYGSESVDWKPLFDFFKWHKRLADTAVNAVDFKTASPGISSTYRWVSIQQQVHPLEYSRVILQRDKAAGTITGTVQNVKTLKFLLSDFGAGKNITILLDSLNILSYTTKENSDSIFLSKEDNGWALTSAPSADQKGPHRYGTFKEPFNKRMVFVYGTKGNKEENEWSLNKARYDAEAWYYRGNGAVDIIADKEYSESRYAGRNVIIYGNASTNSVYNKLLKGCPIQVSRNVVNVGSKELKGDDLGAYYIWPMRNTLSNSVAVVAGSGIKGMKAADANQYFAGASGFPDFMIFGLDMLQSGSSAVKCTGFYDNDWKIGKEVVFAP</sequence>
<reference evidence="3 4" key="1">
    <citation type="submission" date="2018-12" db="EMBL/GenBank/DDBJ databases">
        <title>The Draft Genome Sequence of the Soil Bacterium Pedobacter tournemirensis R1.</title>
        <authorList>
            <person name="He J."/>
        </authorList>
    </citation>
    <scope>NUCLEOTIDE SEQUENCE [LARGE SCALE GENOMIC DNA]</scope>
    <source>
        <strain evidence="3 4">R1</strain>
    </source>
</reference>
<dbReference type="RefSeq" id="WP_128769422.1">
    <property type="nucleotide sequence ID" value="NZ_RXOC01000006.1"/>
</dbReference>
<feature type="chain" id="PRO_5020660821" evidence="2">
    <location>
        <begin position="26"/>
        <end position="819"/>
    </location>
</feature>
<dbReference type="GO" id="GO:0016787">
    <property type="term" value="F:hydrolase activity"/>
    <property type="evidence" value="ECO:0007669"/>
    <property type="project" value="UniProtKB-KW"/>
</dbReference>
<accession>A0A4Q0M949</accession>
<dbReference type="Gene3D" id="3.40.50.1820">
    <property type="entry name" value="alpha/beta hydrolase"/>
    <property type="match status" value="1"/>
</dbReference>
<evidence type="ECO:0000256" key="2">
    <source>
        <dbReference type="SAM" id="SignalP"/>
    </source>
</evidence>
<dbReference type="SUPFAM" id="SSF53474">
    <property type="entry name" value="alpha/beta-Hydrolases"/>
    <property type="match status" value="2"/>
</dbReference>
<evidence type="ECO:0000313" key="3">
    <source>
        <dbReference type="EMBL" id="RXF69720.1"/>
    </source>
</evidence>
<evidence type="ECO:0000256" key="1">
    <source>
        <dbReference type="ARBA" id="ARBA00022729"/>
    </source>
</evidence>
<dbReference type="InterPro" id="IPR000801">
    <property type="entry name" value="Esterase-like"/>
</dbReference>
<dbReference type="PANTHER" id="PTHR43037:SF4">
    <property type="entry name" value="PEPTIDASE S9 PROLYL OLIGOPEPTIDASE CATALYTIC DOMAIN-CONTAINING PROTEIN"/>
    <property type="match status" value="1"/>
</dbReference>
<organism evidence="3 4">
    <name type="scientific">Arcticibacter tournemirensis</name>
    <dbReference type="NCBI Taxonomy" id="699437"/>
    <lineage>
        <taxon>Bacteria</taxon>
        <taxon>Pseudomonadati</taxon>
        <taxon>Bacteroidota</taxon>
        <taxon>Sphingobacteriia</taxon>
        <taxon>Sphingobacteriales</taxon>
        <taxon>Sphingobacteriaceae</taxon>
        <taxon>Arcticibacter</taxon>
    </lineage>
</organism>
<feature type="signal peptide" evidence="2">
    <location>
        <begin position="1"/>
        <end position="25"/>
    </location>
</feature>
<protein>
    <submittedName>
        <fullName evidence="3">Alpha/beta hydrolase</fullName>
    </submittedName>
</protein>
<dbReference type="Pfam" id="PF00756">
    <property type="entry name" value="Esterase"/>
    <property type="match status" value="1"/>
</dbReference>
<dbReference type="AlphaFoldDB" id="A0A4Q0M949"/>
<keyword evidence="3" id="KW-0378">Hydrolase</keyword>
<name>A0A4Q0M949_9SPHI</name>
<dbReference type="InterPro" id="IPR029058">
    <property type="entry name" value="AB_hydrolase_fold"/>
</dbReference>
<comment type="caution">
    <text evidence="3">The sequence shown here is derived from an EMBL/GenBank/DDBJ whole genome shotgun (WGS) entry which is preliminary data.</text>
</comment>
<keyword evidence="1 2" id="KW-0732">Signal</keyword>
<gene>
    <name evidence="3" type="ORF">EKH83_10730</name>
</gene>
<evidence type="ECO:0000313" key="4">
    <source>
        <dbReference type="Proteomes" id="UP000290848"/>
    </source>
</evidence>
<dbReference type="Proteomes" id="UP000290848">
    <property type="component" value="Unassembled WGS sequence"/>
</dbReference>
<dbReference type="PANTHER" id="PTHR43037">
    <property type="entry name" value="UNNAMED PRODUCT-RELATED"/>
    <property type="match status" value="1"/>
</dbReference>
<dbReference type="EMBL" id="RXOC01000006">
    <property type="protein sequence ID" value="RXF69720.1"/>
    <property type="molecule type" value="Genomic_DNA"/>
</dbReference>